<dbReference type="KEGG" id="nani:NCTC12227_00186"/>
<dbReference type="AlphaFoldDB" id="A0A1X3CMA3"/>
<dbReference type="OrthoDB" id="6629833at2"/>
<organism evidence="2 3">
    <name type="scientific">Neisseria animaloris</name>
    <dbReference type="NCBI Taxonomy" id="326522"/>
    <lineage>
        <taxon>Bacteria</taxon>
        <taxon>Pseudomonadati</taxon>
        <taxon>Pseudomonadota</taxon>
        <taxon>Betaproteobacteria</taxon>
        <taxon>Neisseriales</taxon>
        <taxon>Neisseriaceae</taxon>
        <taxon>Neisseria</taxon>
    </lineage>
</organism>
<keyword evidence="1" id="KW-0472">Membrane</keyword>
<keyword evidence="3" id="KW-1185">Reference proteome</keyword>
<feature type="transmembrane region" description="Helical" evidence="1">
    <location>
        <begin position="155"/>
        <end position="175"/>
    </location>
</feature>
<feature type="transmembrane region" description="Helical" evidence="1">
    <location>
        <begin position="87"/>
        <end position="110"/>
    </location>
</feature>
<evidence type="ECO:0000313" key="2">
    <source>
        <dbReference type="EMBL" id="VEJ20479.1"/>
    </source>
</evidence>
<feature type="transmembrane region" description="Helical" evidence="1">
    <location>
        <begin position="53"/>
        <end position="75"/>
    </location>
</feature>
<feature type="transmembrane region" description="Helical" evidence="1">
    <location>
        <begin position="116"/>
        <end position="134"/>
    </location>
</feature>
<proteinExistence type="predicted"/>
<dbReference type="Proteomes" id="UP000268229">
    <property type="component" value="Chromosome"/>
</dbReference>
<sequence>MRSWTKLIQSSVSVAFLGITSWATTYCYGWGEALYYGYPWWHVAKGPDSVARSMAYVCVTSFALIIGYGIGYLLLRGVKRSNLFQNIGCLRIFILLSVLFFPIVVEFYIFAGYISGKFIAFFLIVALILSAIFHKTGNTFSLDIMKIKNKEQHSFIFTVFIFLYFTILAFCIGYIRPYFRTTYDKIIFDNQQYYILACNGDMYVLGKKTKNNKTFIFFNHNTLKGYKVDVVELPSPLS</sequence>
<protein>
    <submittedName>
        <fullName evidence="2">Uncharacterized protein</fullName>
    </submittedName>
</protein>
<keyword evidence="1" id="KW-0812">Transmembrane</keyword>
<accession>A0A1X3CMA3</accession>
<keyword evidence="1" id="KW-1133">Transmembrane helix</keyword>
<name>A0A1X3CMA3_9NEIS</name>
<gene>
    <name evidence="2" type="ORF">NCTC12227_00186</name>
</gene>
<evidence type="ECO:0000256" key="1">
    <source>
        <dbReference type="SAM" id="Phobius"/>
    </source>
</evidence>
<reference evidence="2 3" key="1">
    <citation type="submission" date="2018-12" db="EMBL/GenBank/DDBJ databases">
        <authorList>
            <consortium name="Pathogen Informatics"/>
        </authorList>
    </citation>
    <scope>NUCLEOTIDE SEQUENCE [LARGE SCALE GENOMIC DNA]</scope>
    <source>
        <strain evidence="2 3">NCTC12227</strain>
    </source>
</reference>
<dbReference type="RefSeq" id="WP_085389244.1">
    <property type="nucleotide sequence ID" value="NZ_JBGNXI010000002.1"/>
</dbReference>
<evidence type="ECO:0000313" key="3">
    <source>
        <dbReference type="Proteomes" id="UP000268229"/>
    </source>
</evidence>
<dbReference type="EMBL" id="LR134516">
    <property type="protein sequence ID" value="VEJ20479.1"/>
    <property type="molecule type" value="Genomic_DNA"/>
</dbReference>